<reference evidence="6" key="1">
    <citation type="submission" date="2025-08" db="UniProtKB">
        <authorList>
            <consortium name="Ensembl"/>
        </authorList>
    </citation>
    <scope>IDENTIFICATION</scope>
</reference>
<dbReference type="AlphaFoldDB" id="A0A670ZL80"/>
<keyword evidence="4" id="KW-1015">Disulfide bond</keyword>
<dbReference type="InterPro" id="IPR051379">
    <property type="entry name" value="C-type_Lectin_Receptor_IMM"/>
</dbReference>
<keyword evidence="5" id="KW-0472">Membrane</keyword>
<dbReference type="GeneTree" id="ENSGT00990000204219"/>
<evidence type="ECO:0000256" key="4">
    <source>
        <dbReference type="ARBA" id="ARBA00023157"/>
    </source>
</evidence>
<evidence type="ECO:0000256" key="2">
    <source>
        <dbReference type="ARBA" id="ARBA00022525"/>
    </source>
</evidence>
<evidence type="ECO:0008006" key="8">
    <source>
        <dbReference type="Google" id="ProtNLM"/>
    </source>
</evidence>
<comment type="subcellular location">
    <subcellularLocation>
        <location evidence="1">Secreted</location>
    </subcellularLocation>
</comment>
<dbReference type="Proteomes" id="UP000472273">
    <property type="component" value="Unplaced"/>
</dbReference>
<dbReference type="GO" id="GO:0030246">
    <property type="term" value="F:carbohydrate binding"/>
    <property type="evidence" value="ECO:0007669"/>
    <property type="project" value="UniProtKB-KW"/>
</dbReference>
<keyword evidence="2" id="KW-0964">Secreted</keyword>
<dbReference type="InterPro" id="IPR016187">
    <property type="entry name" value="CTDL_fold"/>
</dbReference>
<keyword evidence="7" id="KW-1185">Reference proteome</keyword>
<feature type="transmembrane region" description="Helical" evidence="5">
    <location>
        <begin position="6"/>
        <end position="25"/>
    </location>
</feature>
<keyword evidence="5" id="KW-1133">Transmembrane helix</keyword>
<dbReference type="GO" id="GO:0005576">
    <property type="term" value="C:extracellular region"/>
    <property type="evidence" value="ECO:0007669"/>
    <property type="project" value="UniProtKB-SubCell"/>
</dbReference>
<evidence type="ECO:0000256" key="5">
    <source>
        <dbReference type="SAM" id="Phobius"/>
    </source>
</evidence>
<keyword evidence="5" id="KW-0812">Transmembrane</keyword>
<dbReference type="SUPFAM" id="SSF56436">
    <property type="entry name" value="C-type lectin-like"/>
    <property type="match status" value="1"/>
</dbReference>
<organism evidence="6 7">
    <name type="scientific">Pseudonaja textilis</name>
    <name type="common">Eastern brown snake</name>
    <dbReference type="NCBI Taxonomy" id="8673"/>
    <lineage>
        <taxon>Eukaryota</taxon>
        <taxon>Metazoa</taxon>
        <taxon>Chordata</taxon>
        <taxon>Craniata</taxon>
        <taxon>Vertebrata</taxon>
        <taxon>Euteleostomi</taxon>
        <taxon>Lepidosauria</taxon>
        <taxon>Squamata</taxon>
        <taxon>Bifurcata</taxon>
        <taxon>Unidentata</taxon>
        <taxon>Episquamata</taxon>
        <taxon>Toxicofera</taxon>
        <taxon>Serpentes</taxon>
        <taxon>Colubroidea</taxon>
        <taxon>Elapidae</taxon>
        <taxon>Hydrophiinae</taxon>
        <taxon>Pseudonaja</taxon>
    </lineage>
</organism>
<dbReference type="Gene3D" id="3.10.100.10">
    <property type="entry name" value="Mannose-Binding Protein A, subunit A"/>
    <property type="match status" value="1"/>
</dbReference>
<accession>A0A670ZL80</accession>
<evidence type="ECO:0000313" key="6">
    <source>
        <dbReference type="Ensembl" id="ENSPTXP00000023474.1"/>
    </source>
</evidence>
<dbReference type="Ensembl" id="ENSPTXT00000024203.1">
    <property type="protein sequence ID" value="ENSPTXP00000023474.1"/>
    <property type="gene ID" value="ENSPTXG00000016308.1"/>
</dbReference>
<protein>
    <recommendedName>
        <fullName evidence="8">C-type lectin domain-containing protein</fullName>
    </recommendedName>
</protein>
<proteinExistence type="predicted"/>
<sequence length="122" mass="14009">MNNPNPLKIIIFLNGILSLAFQVTLKCLKYTCRVDYKHAFFKKKSKYLFSLLEIGSCSVCPITWLPYKDKCYWISNSIQSWNQSYKDCVAKGSQLLMISDAAEQVKESIAGEESITFLVFLF</sequence>
<name>A0A670ZL80_PSETE</name>
<dbReference type="PANTHER" id="PTHR46746">
    <property type="entry name" value="KILLER CELL LECTIN-LIKE RECEPTOR SUBFAMILY F MEMBER 2"/>
    <property type="match status" value="1"/>
</dbReference>
<evidence type="ECO:0000313" key="7">
    <source>
        <dbReference type="Proteomes" id="UP000472273"/>
    </source>
</evidence>
<keyword evidence="3" id="KW-0430">Lectin</keyword>
<evidence type="ECO:0000256" key="3">
    <source>
        <dbReference type="ARBA" id="ARBA00022734"/>
    </source>
</evidence>
<dbReference type="PANTHER" id="PTHR46746:SF9">
    <property type="entry name" value="CD209 ANTIGEN-LIKE PROTEIN C-LIKE"/>
    <property type="match status" value="1"/>
</dbReference>
<evidence type="ECO:0000256" key="1">
    <source>
        <dbReference type="ARBA" id="ARBA00004613"/>
    </source>
</evidence>
<feature type="transmembrane region" description="Helical" evidence="5">
    <location>
        <begin position="46"/>
        <end position="67"/>
    </location>
</feature>
<dbReference type="InterPro" id="IPR016186">
    <property type="entry name" value="C-type_lectin-like/link_sf"/>
</dbReference>
<reference evidence="6" key="2">
    <citation type="submission" date="2025-09" db="UniProtKB">
        <authorList>
            <consortium name="Ensembl"/>
        </authorList>
    </citation>
    <scope>IDENTIFICATION</scope>
</reference>